<accession>A0A1I8J8J9</accession>
<dbReference type="Proteomes" id="UP000095280">
    <property type="component" value="Unplaced"/>
</dbReference>
<dbReference type="OrthoDB" id="8927528at2759"/>
<sequence length="1021" mass="116122">MEPLDRDEYARRFRASRNLIVTAAQNRQRYLQQMARCIDDSQVAVEQAKRKHPRVTFTQSEEELAQARTQLLNQLPLSLIVFGRSNTGKSTLLNQILRYWPDQDGVTLFPTAGHNCSARVAVVKYGPSNEIQLLSLRPSSPMVLEQKAFTTSESIRDFMDLEHSRREVEEELWKLVQIQLPQPLLQGNLQVVDSPGMGENEVMNKVVKEFLSRLKSGIIIYVVDGMEGYKPNPDKENIKFLMEQSTALQRLIVANRIDFDFVSWFNNQELDYDLEEDPLEDVLDGLREDMGFDYAEICEQHSTKQLNAVRQKVKYEHPDYLTGDRNVEDLVIGVSAKSVKDFITNQQTLTHAPYVDSFLQLESRIAALVYENGRHHLQDAARIAQRHLMQTKTLLANFYGDHSERGQKMMELLEKSIVTLNEIFRQICLSLNSVLACDSLDLGNQNSELNRLKTRFVREDVPPEQQAIDTSLMMRESEARFMESLIRTSGGSREAKVAIRLLCDFKDTVVSRMRTILMWNFKMIFMVEANRPLSKLESDCKKLLDSLKMQSAQLSSGNECEYVIGLVSSQMLSPNPAVFDQVCTEKLTDSMRQALGSAVHRDEFRRIIDSLTPQFNRSDEERDRVLTYFMNNVDLTQQIANVITEYKNQIKTQKVVVENLLSAQLQNMRERKTRSQEELDDMRSHNEKMSAMSFYIDALVTEANWTADYEISLREFQEQLASMTSSVSPERLQRRLKPRFARSCEQHGAGATADLLLHYRLVRMQQDDARRLASDVAQVGSRLAGSVRLSWLSLADNYRAHMEEPEARLLIGFDGNYVSLAELPPGRLTDAIRLVLLRRLVDCWASLSSLAHRPSDYRPSCVLLRRRHPDEAEQIQDIDGLASDEAFADPTLTISSEGDAGSLAACAASLFVHECRDKDNDAVTNAAGWDARQASELQLLTGDRDRYLAGLRRRLVRDGRPEGLITGVVRCVRACLEASNLDAESLSDGADEREQLAALRMKKIQEARAELQTAAGAIEKQ</sequence>
<dbReference type="PANTHER" id="PTHR26392:SF92">
    <property type="entry name" value="PROTEIN KINASE DOMAIN-CONTAINING PROTEIN"/>
    <property type="match status" value="1"/>
</dbReference>
<dbReference type="Pfam" id="PF00350">
    <property type="entry name" value="Dynamin_N"/>
    <property type="match status" value="1"/>
</dbReference>
<name>A0A1I8J8J9_9PLAT</name>
<dbReference type="InterPro" id="IPR045063">
    <property type="entry name" value="Dynamin_N"/>
</dbReference>
<dbReference type="Gene3D" id="3.40.50.300">
    <property type="entry name" value="P-loop containing nucleotide triphosphate hydrolases"/>
    <property type="match status" value="1"/>
</dbReference>
<dbReference type="WBParaSite" id="maker-uti_cns_0046218-snap-gene-0.7-mRNA-1">
    <property type="protein sequence ID" value="maker-uti_cns_0046218-snap-gene-0.7-mRNA-1"/>
    <property type="gene ID" value="maker-uti_cns_0046218-snap-gene-0.7"/>
</dbReference>
<evidence type="ECO:0000313" key="2">
    <source>
        <dbReference type="WBParaSite" id="maker-uti_cns_0046218-snap-gene-0.7-mRNA-1"/>
    </source>
</evidence>
<dbReference type="CDD" id="cd00882">
    <property type="entry name" value="Ras_like_GTPase"/>
    <property type="match status" value="1"/>
</dbReference>
<dbReference type="AlphaFoldDB" id="A0A1I8J8J9"/>
<dbReference type="SUPFAM" id="SSF52540">
    <property type="entry name" value="P-loop containing nucleoside triphosphate hydrolases"/>
    <property type="match status" value="1"/>
</dbReference>
<organism evidence="1 2">
    <name type="scientific">Macrostomum lignano</name>
    <dbReference type="NCBI Taxonomy" id="282301"/>
    <lineage>
        <taxon>Eukaryota</taxon>
        <taxon>Metazoa</taxon>
        <taxon>Spiralia</taxon>
        <taxon>Lophotrochozoa</taxon>
        <taxon>Platyhelminthes</taxon>
        <taxon>Rhabditophora</taxon>
        <taxon>Macrostomorpha</taxon>
        <taxon>Macrostomida</taxon>
        <taxon>Macrostomidae</taxon>
        <taxon>Macrostomum</taxon>
    </lineage>
</organism>
<evidence type="ECO:0000313" key="1">
    <source>
        <dbReference type="Proteomes" id="UP000095280"/>
    </source>
</evidence>
<proteinExistence type="predicted"/>
<reference evidence="2" key="1">
    <citation type="submission" date="2016-11" db="UniProtKB">
        <authorList>
            <consortium name="WormBaseParasite"/>
        </authorList>
    </citation>
    <scope>IDENTIFICATION</scope>
</reference>
<protein>
    <submittedName>
        <fullName evidence="2">Dynamin_N domain-containing protein</fullName>
    </submittedName>
</protein>
<keyword evidence="1" id="KW-1185">Reference proteome</keyword>
<dbReference type="PANTHER" id="PTHR26392">
    <property type="entry name" value="MITOGEN-ACTIVATED PROTEIN KINASE KINASE KINASE 7-RELATED"/>
    <property type="match status" value="1"/>
</dbReference>
<dbReference type="InterPro" id="IPR027417">
    <property type="entry name" value="P-loop_NTPase"/>
</dbReference>